<protein>
    <recommendedName>
        <fullName evidence="3">MetA-pathway of phenol degradation</fullName>
    </recommendedName>
</protein>
<reference evidence="1 2" key="1">
    <citation type="submission" date="2018-07" db="EMBL/GenBank/DDBJ databases">
        <title>Halioglobus sp. genome submission.</title>
        <authorList>
            <person name="Ye M.-Q."/>
            <person name="Du Z.-J."/>
        </authorList>
    </citation>
    <scope>NUCLEOTIDE SEQUENCE [LARGE SCALE GENOMIC DNA]</scope>
    <source>
        <strain evidence="1 2">U0301</strain>
    </source>
</reference>
<evidence type="ECO:0000313" key="2">
    <source>
        <dbReference type="Proteomes" id="UP000265509"/>
    </source>
</evidence>
<proteinExistence type="predicted"/>
<dbReference type="RefSeq" id="WP_117957695.1">
    <property type="nucleotide sequence ID" value="NZ_QRAN01000056.1"/>
</dbReference>
<dbReference type="EMBL" id="QRAN01000056">
    <property type="protein sequence ID" value="RLQ20147.1"/>
    <property type="molecule type" value="Genomic_DNA"/>
</dbReference>
<organism evidence="1 2">
    <name type="scientific">Seongchinamella sediminis</name>
    <dbReference type="NCBI Taxonomy" id="2283635"/>
    <lineage>
        <taxon>Bacteria</taxon>
        <taxon>Pseudomonadati</taxon>
        <taxon>Pseudomonadota</taxon>
        <taxon>Gammaproteobacteria</taxon>
        <taxon>Cellvibrionales</taxon>
        <taxon>Halieaceae</taxon>
        <taxon>Seongchinamella</taxon>
    </lineage>
</organism>
<dbReference type="Proteomes" id="UP000265509">
    <property type="component" value="Unassembled WGS sequence"/>
</dbReference>
<name>A0A3L7DR67_9GAMM</name>
<dbReference type="OrthoDB" id="680231at2"/>
<keyword evidence="2" id="KW-1185">Reference proteome</keyword>
<gene>
    <name evidence="1" type="ORF">DWB85_19275</name>
</gene>
<comment type="caution">
    <text evidence="1">The sequence shown here is derived from an EMBL/GenBank/DDBJ whole genome shotgun (WGS) entry which is preliminary data.</text>
</comment>
<accession>A0A3L7DR67</accession>
<evidence type="ECO:0000313" key="1">
    <source>
        <dbReference type="EMBL" id="RLQ20147.1"/>
    </source>
</evidence>
<sequence>MKAYGRENAAACKRYKAPFATLLKVAVGVGFFGTGFASAQQFVGDNQWVAPTGVSTLVGTVGEDYSSVILIGALIPEWEFNAMASYYYDDPRGKSEDYVASTFWAKRRLLENETGSEGYSVAFGTGLLPDHLEEGSVTHAFESYFVQGTATYAFADDNVLLDLVPGVIVNLDQDEDDETTWGMTWASRLAVYGVIPQTALVGEVFGTTGEAYSEPSYRFGLRWESPNLVIAGTFSDAFDGSGGAGFELGIMYFTKPRYCIKGCQGR</sequence>
<evidence type="ECO:0008006" key="3">
    <source>
        <dbReference type="Google" id="ProtNLM"/>
    </source>
</evidence>
<dbReference type="AlphaFoldDB" id="A0A3L7DR67"/>